<dbReference type="Pfam" id="PF07985">
    <property type="entry name" value="SRR1"/>
    <property type="match status" value="1"/>
</dbReference>
<dbReference type="GO" id="GO:0005634">
    <property type="term" value="C:nucleus"/>
    <property type="evidence" value="ECO:0007669"/>
    <property type="project" value="TreeGrafter"/>
</dbReference>
<evidence type="ECO:0000313" key="4">
    <source>
        <dbReference type="EMBL" id="EPQ25947.1"/>
    </source>
</evidence>
<dbReference type="KEGG" id="pfp:PFL1_06402"/>
<dbReference type="PANTHER" id="PTHR28626">
    <property type="entry name" value="SRR1-LIKE PROTEIN"/>
    <property type="match status" value="1"/>
</dbReference>
<evidence type="ECO:0000259" key="3">
    <source>
        <dbReference type="Pfam" id="PF07985"/>
    </source>
</evidence>
<feature type="region of interest" description="Disordered" evidence="2">
    <location>
        <begin position="272"/>
        <end position="362"/>
    </location>
</feature>
<proteinExistence type="inferred from homology"/>
<comment type="similarity">
    <text evidence="1">Belongs to the SRR1 family.</text>
</comment>
<evidence type="ECO:0000313" key="5">
    <source>
        <dbReference type="Proteomes" id="UP000053664"/>
    </source>
</evidence>
<feature type="compositionally biased region" description="Basic and acidic residues" evidence="2">
    <location>
        <begin position="314"/>
        <end position="325"/>
    </location>
</feature>
<accession>A0A061H0Q8</accession>
<reference evidence="4 5" key="1">
    <citation type="journal article" date="2013" name="Plant Cell">
        <title>The transition from a phytopathogenic smut ancestor to an anamorphic biocontrol agent deciphered by comparative whole-genome analysis.</title>
        <authorList>
            <person name="Lefebvre F."/>
            <person name="Joly D.L."/>
            <person name="Labbe C."/>
            <person name="Teichmann B."/>
            <person name="Linning R."/>
            <person name="Belzile F."/>
            <person name="Bakkeren G."/>
            <person name="Belanger R.R."/>
        </authorList>
    </citation>
    <scope>NUCLEOTIDE SEQUENCE [LARGE SCALE GENOMIC DNA]</scope>
    <source>
        <strain evidence="4 5">PF-1</strain>
    </source>
</reference>
<feature type="region of interest" description="Disordered" evidence="2">
    <location>
        <begin position="59"/>
        <end position="81"/>
    </location>
</feature>
<dbReference type="InterPro" id="IPR040044">
    <property type="entry name" value="SRR1L"/>
</dbReference>
<dbReference type="GO" id="GO:0005737">
    <property type="term" value="C:cytoplasm"/>
    <property type="evidence" value="ECO:0007669"/>
    <property type="project" value="TreeGrafter"/>
</dbReference>
<dbReference type="RefSeq" id="XP_007882136.1">
    <property type="nucleotide sequence ID" value="XM_007883945.1"/>
</dbReference>
<dbReference type="AlphaFoldDB" id="A0A061H0Q8"/>
<dbReference type="GeneID" id="19320480"/>
<sequence>MQDEGFTTVTRRSRAAAAASGSRRRRAAPSTPFTAIERWIRELGGEQGRADVLESIRTLWPVTPPPSSSSSSTSHPSPGGMTAVPTRILALGLGSLVDSKSAQIQLALLILIVRHLQRLLDDGDDGDDDDDTTPTSAAAARKRIRVSAYDPVFSALDGEILAAFGVEREQEDRGGRYTFRDAVDGRRRHTTTLVYMPHCGRRLYDRILRSNWTPDALRNIVLLCNSLDRYCDTMPARKMRLECQALVRFAEALNDLALQFWNSGVDLPAPLPAIQTGGGGRGASKKNRRRGGGGVGASPDAGAATQSPSVAARSDGDANGDDREATTSQGKRQDDGDDGADFWTLCDEPPVALDAEGVEILH</sequence>
<dbReference type="EMBL" id="KE361648">
    <property type="protein sequence ID" value="EPQ25947.1"/>
    <property type="molecule type" value="Genomic_DNA"/>
</dbReference>
<feature type="domain" description="SRR1-like" evidence="3">
    <location>
        <begin position="85"/>
        <end position="255"/>
    </location>
</feature>
<dbReference type="Proteomes" id="UP000053664">
    <property type="component" value="Unassembled WGS sequence"/>
</dbReference>
<dbReference type="InterPro" id="IPR012942">
    <property type="entry name" value="SRR1-like"/>
</dbReference>
<evidence type="ECO:0000256" key="1">
    <source>
        <dbReference type="ARBA" id="ARBA00009856"/>
    </source>
</evidence>
<dbReference type="eggNOG" id="KOG3131">
    <property type="taxonomic scope" value="Eukaryota"/>
</dbReference>
<dbReference type="HOGENOM" id="CLU_765315_0_0_1"/>
<feature type="compositionally biased region" description="Low complexity" evidence="2">
    <location>
        <begin position="68"/>
        <end position="78"/>
    </location>
</feature>
<gene>
    <name evidence="4" type="ORF">PFL1_06402</name>
</gene>
<feature type="compositionally biased region" description="Polar residues" evidence="2">
    <location>
        <begin position="1"/>
        <end position="10"/>
    </location>
</feature>
<feature type="region of interest" description="Disordered" evidence="2">
    <location>
        <begin position="1"/>
        <end position="31"/>
    </location>
</feature>
<protein>
    <recommendedName>
        <fullName evidence="3">SRR1-like domain-containing protein</fullName>
    </recommendedName>
</protein>
<dbReference type="PANTHER" id="PTHR28626:SF3">
    <property type="entry name" value="SRR1-LIKE PROTEIN"/>
    <property type="match status" value="1"/>
</dbReference>
<evidence type="ECO:0000256" key="2">
    <source>
        <dbReference type="SAM" id="MobiDB-lite"/>
    </source>
</evidence>
<name>A0A061H0Q8_9BASI</name>
<organism evidence="4 5">
    <name type="scientific">Pseudozyma flocculosa PF-1</name>
    <dbReference type="NCBI Taxonomy" id="1277687"/>
    <lineage>
        <taxon>Eukaryota</taxon>
        <taxon>Fungi</taxon>
        <taxon>Dikarya</taxon>
        <taxon>Basidiomycota</taxon>
        <taxon>Ustilaginomycotina</taxon>
        <taxon>Ustilaginomycetes</taxon>
        <taxon>Ustilaginales</taxon>
        <taxon>Ustilaginaceae</taxon>
        <taxon>Pseudozyma</taxon>
    </lineage>
</organism>